<keyword evidence="6 7" id="KW-0949">S-adenosyl-L-methionine</keyword>
<dbReference type="PROSITE" id="PS01279">
    <property type="entry name" value="PCMT"/>
    <property type="match status" value="1"/>
</dbReference>
<comment type="function">
    <text evidence="7">Catalyzes the methyl esterification of L-isoaspartyl residues in peptides and proteins that result from spontaneous decomposition of normal L-aspartyl and L-asparaginyl residues. It plays a role in the repair and/or degradation of damaged proteins.</text>
</comment>
<name>A0ABW6B683_9SPHI</name>
<dbReference type="GO" id="GO:0032259">
    <property type="term" value="P:methylation"/>
    <property type="evidence" value="ECO:0007669"/>
    <property type="project" value="UniProtKB-KW"/>
</dbReference>
<gene>
    <name evidence="7" type="primary">pcm</name>
    <name evidence="8" type="ORF">ACFS6J_24780</name>
</gene>
<dbReference type="PANTHER" id="PTHR11579:SF0">
    <property type="entry name" value="PROTEIN-L-ISOASPARTATE(D-ASPARTATE) O-METHYLTRANSFERASE"/>
    <property type="match status" value="1"/>
</dbReference>
<evidence type="ECO:0000256" key="3">
    <source>
        <dbReference type="ARBA" id="ARBA00022490"/>
    </source>
</evidence>
<evidence type="ECO:0000256" key="2">
    <source>
        <dbReference type="ARBA" id="ARBA00005369"/>
    </source>
</evidence>
<accession>A0ABW6B683</accession>
<protein>
    <recommendedName>
        <fullName evidence="7">Protein-L-isoaspartate O-methyltransferase</fullName>
        <ecNumber evidence="7">2.1.1.77</ecNumber>
    </recommendedName>
    <alternativeName>
        <fullName evidence="7">L-isoaspartyl protein carboxyl methyltransferase</fullName>
    </alternativeName>
    <alternativeName>
        <fullName evidence="7">Protein L-isoaspartyl methyltransferase</fullName>
    </alternativeName>
    <alternativeName>
        <fullName evidence="7">Protein-beta-aspartate methyltransferase</fullName>
        <shortName evidence="7">PIMT</shortName>
    </alternativeName>
</protein>
<evidence type="ECO:0000256" key="5">
    <source>
        <dbReference type="ARBA" id="ARBA00022679"/>
    </source>
</evidence>
<dbReference type="NCBIfam" id="NF001453">
    <property type="entry name" value="PRK00312.1"/>
    <property type="match status" value="1"/>
</dbReference>
<dbReference type="EC" id="2.1.1.77" evidence="7"/>
<dbReference type="GO" id="GO:0004719">
    <property type="term" value="F:protein-L-isoaspartate (D-aspartate) O-methyltransferase activity"/>
    <property type="evidence" value="ECO:0007669"/>
    <property type="project" value="UniProtKB-EC"/>
</dbReference>
<keyword evidence="5 7" id="KW-0808">Transferase</keyword>
<proteinExistence type="inferred from homology"/>
<evidence type="ECO:0000313" key="8">
    <source>
        <dbReference type="EMBL" id="MFD2965037.1"/>
    </source>
</evidence>
<organism evidence="8 9">
    <name type="scientific">Olivibacter jilunii</name>
    <dbReference type="NCBI Taxonomy" id="985016"/>
    <lineage>
        <taxon>Bacteria</taxon>
        <taxon>Pseudomonadati</taxon>
        <taxon>Bacteroidota</taxon>
        <taxon>Sphingobacteriia</taxon>
        <taxon>Sphingobacteriales</taxon>
        <taxon>Sphingobacteriaceae</taxon>
        <taxon>Olivibacter</taxon>
    </lineage>
</organism>
<comment type="catalytic activity">
    <reaction evidence="7">
        <text>[protein]-L-isoaspartate + S-adenosyl-L-methionine = [protein]-L-isoaspartate alpha-methyl ester + S-adenosyl-L-homocysteine</text>
        <dbReference type="Rhea" id="RHEA:12705"/>
        <dbReference type="Rhea" id="RHEA-COMP:12143"/>
        <dbReference type="Rhea" id="RHEA-COMP:12144"/>
        <dbReference type="ChEBI" id="CHEBI:57856"/>
        <dbReference type="ChEBI" id="CHEBI:59789"/>
        <dbReference type="ChEBI" id="CHEBI:90596"/>
        <dbReference type="ChEBI" id="CHEBI:90598"/>
        <dbReference type="EC" id="2.1.1.77"/>
    </reaction>
</comment>
<evidence type="ECO:0000256" key="1">
    <source>
        <dbReference type="ARBA" id="ARBA00004496"/>
    </source>
</evidence>
<dbReference type="CDD" id="cd02440">
    <property type="entry name" value="AdoMet_MTases"/>
    <property type="match status" value="1"/>
</dbReference>
<evidence type="ECO:0000313" key="9">
    <source>
        <dbReference type="Proteomes" id="UP001597560"/>
    </source>
</evidence>
<keyword evidence="4 7" id="KW-0489">Methyltransferase</keyword>
<evidence type="ECO:0000256" key="6">
    <source>
        <dbReference type="ARBA" id="ARBA00022691"/>
    </source>
</evidence>
<dbReference type="HAMAP" id="MF_00090">
    <property type="entry name" value="PIMT"/>
    <property type="match status" value="1"/>
</dbReference>
<dbReference type="Gene3D" id="3.40.50.150">
    <property type="entry name" value="Vaccinia Virus protein VP39"/>
    <property type="match status" value="1"/>
</dbReference>
<comment type="caution">
    <text evidence="8">The sequence shown here is derived from an EMBL/GenBank/DDBJ whole genome shotgun (WGS) entry which is preliminary data.</text>
</comment>
<dbReference type="InterPro" id="IPR029063">
    <property type="entry name" value="SAM-dependent_MTases_sf"/>
</dbReference>
<dbReference type="NCBIfam" id="TIGR00080">
    <property type="entry name" value="pimt"/>
    <property type="match status" value="1"/>
</dbReference>
<comment type="similarity">
    <text evidence="2 7">Belongs to the methyltransferase superfamily. L-isoaspartyl/D-aspartyl protein methyltransferase family.</text>
</comment>
<keyword evidence="3 7" id="KW-0963">Cytoplasm</keyword>
<dbReference type="InterPro" id="IPR000682">
    <property type="entry name" value="PCMT"/>
</dbReference>
<dbReference type="Pfam" id="PF01135">
    <property type="entry name" value="PCMT"/>
    <property type="match status" value="1"/>
</dbReference>
<dbReference type="SUPFAM" id="SSF53335">
    <property type="entry name" value="S-adenosyl-L-methionine-dependent methyltransferases"/>
    <property type="match status" value="1"/>
</dbReference>
<reference evidence="9" key="1">
    <citation type="journal article" date="2019" name="Int. J. Syst. Evol. Microbiol.">
        <title>The Global Catalogue of Microorganisms (GCM) 10K type strain sequencing project: providing services to taxonomists for standard genome sequencing and annotation.</title>
        <authorList>
            <consortium name="The Broad Institute Genomics Platform"/>
            <consortium name="The Broad Institute Genome Sequencing Center for Infectious Disease"/>
            <person name="Wu L."/>
            <person name="Ma J."/>
        </authorList>
    </citation>
    <scope>NUCLEOTIDE SEQUENCE [LARGE SCALE GENOMIC DNA]</scope>
    <source>
        <strain evidence="9">KCTC 23098</strain>
    </source>
</reference>
<keyword evidence="9" id="KW-1185">Reference proteome</keyword>
<dbReference type="PANTHER" id="PTHR11579">
    <property type="entry name" value="PROTEIN-L-ISOASPARTATE O-METHYLTRANSFERASE"/>
    <property type="match status" value="1"/>
</dbReference>
<sequence length="229" mass="25900">MMILVLLCTYTLLQSNAPQDYKQLREKMVIEQLEARGIHHDATLQAMRQVERHLFVPSPYQSYAYEDRPLPIGFRQTISQPFIVASMTQMLDLSKDDRVLEIGTGSGYQAAVLAEIVAQVYTIEIVKELGERTKKLLHQLNYNNIEVVIGDGYQGLRSAAPFDAIIVTAAPEKIPEPLVEQLKDGGKMIIPIGPTKGMQTLKLLKKKKGKLVVQDLMHVRFVPFTRKNR</sequence>
<comment type="subcellular location">
    <subcellularLocation>
        <location evidence="1 7">Cytoplasm</location>
    </subcellularLocation>
</comment>
<evidence type="ECO:0000256" key="7">
    <source>
        <dbReference type="HAMAP-Rule" id="MF_00090"/>
    </source>
</evidence>
<evidence type="ECO:0000256" key="4">
    <source>
        <dbReference type="ARBA" id="ARBA00022603"/>
    </source>
</evidence>
<dbReference type="EMBL" id="JBHUPA010000029">
    <property type="protein sequence ID" value="MFD2965037.1"/>
    <property type="molecule type" value="Genomic_DNA"/>
</dbReference>
<feature type="active site" evidence="7">
    <location>
        <position position="79"/>
    </location>
</feature>
<dbReference type="Proteomes" id="UP001597560">
    <property type="component" value="Unassembled WGS sequence"/>
</dbReference>
<dbReference type="RefSeq" id="WP_377613209.1">
    <property type="nucleotide sequence ID" value="NZ_JBHUPA010000029.1"/>
</dbReference>